<gene>
    <name evidence="1" type="ORF">C1J01_23485</name>
</gene>
<dbReference type="Gene3D" id="3.30.530.20">
    <property type="match status" value="1"/>
</dbReference>
<sequence>MSGAQYTLAGRLAVALPPEAAFTLFTPRGEELWVAGWRPRFRMRTSDDSAPGTVFETGAHDELTIWVVVAREPGRRVSYTRATPGSRAGTVTVEVDEDGQGGSTVQVTYELTALTPEGQEPLREFAESYRDFLRSWEVDIAHHLRSRPPAAAAQSFIEGG</sequence>
<organism evidence="1 2">
    <name type="scientific">Nonomuraea aridisoli</name>
    <dbReference type="NCBI Taxonomy" id="2070368"/>
    <lineage>
        <taxon>Bacteria</taxon>
        <taxon>Bacillati</taxon>
        <taxon>Actinomycetota</taxon>
        <taxon>Actinomycetes</taxon>
        <taxon>Streptosporangiales</taxon>
        <taxon>Streptosporangiaceae</taxon>
        <taxon>Nonomuraea</taxon>
    </lineage>
</organism>
<comment type="caution">
    <text evidence="1">The sequence shown here is derived from an EMBL/GenBank/DDBJ whole genome shotgun (WGS) entry which is preliminary data.</text>
</comment>
<reference evidence="1 2" key="1">
    <citation type="submission" date="2018-01" db="EMBL/GenBank/DDBJ databases">
        <title>Draft genome sequence of Nonomuraea sp. KC333.</title>
        <authorList>
            <person name="Sahin N."/>
            <person name="Saygin H."/>
            <person name="Ay H."/>
        </authorList>
    </citation>
    <scope>NUCLEOTIDE SEQUENCE [LARGE SCALE GENOMIC DNA]</scope>
    <source>
        <strain evidence="1 2">KC333</strain>
    </source>
</reference>
<keyword evidence="2" id="KW-1185">Reference proteome</keyword>
<dbReference type="RefSeq" id="WP_111181143.1">
    <property type="nucleotide sequence ID" value="NZ_POUD01000101.1"/>
</dbReference>
<evidence type="ECO:0000313" key="2">
    <source>
        <dbReference type="Proteomes" id="UP000249304"/>
    </source>
</evidence>
<proteinExistence type="predicted"/>
<dbReference type="EMBL" id="POUD01000101">
    <property type="protein sequence ID" value="PZG15626.1"/>
    <property type="molecule type" value="Genomic_DNA"/>
</dbReference>
<dbReference type="OrthoDB" id="5458416at2"/>
<dbReference type="AlphaFoldDB" id="A0A2W2DUT2"/>
<name>A0A2W2DUT2_9ACTN</name>
<protein>
    <submittedName>
        <fullName evidence="1">SRPBCC family protein</fullName>
    </submittedName>
</protein>
<accession>A0A2W2DUT2</accession>
<dbReference type="Proteomes" id="UP000249304">
    <property type="component" value="Unassembled WGS sequence"/>
</dbReference>
<dbReference type="InterPro" id="IPR023393">
    <property type="entry name" value="START-like_dom_sf"/>
</dbReference>
<dbReference type="SUPFAM" id="SSF55961">
    <property type="entry name" value="Bet v1-like"/>
    <property type="match status" value="1"/>
</dbReference>
<evidence type="ECO:0000313" key="1">
    <source>
        <dbReference type="EMBL" id="PZG15626.1"/>
    </source>
</evidence>